<organism evidence="3 4">
    <name type="scientific">Daphnia pulex</name>
    <name type="common">Water flea</name>
    <dbReference type="NCBI Taxonomy" id="6669"/>
    <lineage>
        <taxon>Eukaryota</taxon>
        <taxon>Metazoa</taxon>
        <taxon>Ecdysozoa</taxon>
        <taxon>Arthropoda</taxon>
        <taxon>Crustacea</taxon>
        <taxon>Branchiopoda</taxon>
        <taxon>Diplostraca</taxon>
        <taxon>Cladocera</taxon>
        <taxon>Anomopoda</taxon>
        <taxon>Daphniidae</taxon>
        <taxon>Daphnia</taxon>
    </lineage>
</organism>
<name>E9GCH1_DAPPU</name>
<dbReference type="PROSITE" id="PS01009">
    <property type="entry name" value="CRISP_1"/>
    <property type="match status" value="3"/>
</dbReference>
<evidence type="ECO:0000259" key="2">
    <source>
        <dbReference type="PROSITE" id="PS50927"/>
    </source>
</evidence>
<protein>
    <recommendedName>
        <fullName evidence="2">Bulb-type lectin domain-containing protein</fullName>
    </recommendedName>
</protein>
<keyword evidence="4" id="KW-1185">Reference proteome</keyword>
<reference evidence="3 4" key="1">
    <citation type="journal article" date="2011" name="Science">
        <title>The ecoresponsive genome of Daphnia pulex.</title>
        <authorList>
            <person name="Colbourne J.K."/>
            <person name="Pfrender M.E."/>
            <person name="Gilbert D."/>
            <person name="Thomas W.K."/>
            <person name="Tucker A."/>
            <person name="Oakley T.H."/>
            <person name="Tokishita S."/>
            <person name="Aerts A."/>
            <person name="Arnold G.J."/>
            <person name="Basu M.K."/>
            <person name="Bauer D.J."/>
            <person name="Caceres C.E."/>
            <person name="Carmel L."/>
            <person name="Casola C."/>
            <person name="Choi J.H."/>
            <person name="Detter J.C."/>
            <person name="Dong Q."/>
            <person name="Dusheyko S."/>
            <person name="Eads B.D."/>
            <person name="Frohlich T."/>
            <person name="Geiler-Samerotte K.A."/>
            <person name="Gerlach D."/>
            <person name="Hatcher P."/>
            <person name="Jogdeo S."/>
            <person name="Krijgsveld J."/>
            <person name="Kriventseva E.V."/>
            <person name="Kultz D."/>
            <person name="Laforsch C."/>
            <person name="Lindquist E."/>
            <person name="Lopez J."/>
            <person name="Manak J.R."/>
            <person name="Muller J."/>
            <person name="Pangilinan J."/>
            <person name="Patwardhan R.P."/>
            <person name="Pitluck S."/>
            <person name="Pritham E.J."/>
            <person name="Rechtsteiner A."/>
            <person name="Rho M."/>
            <person name="Rogozin I.B."/>
            <person name="Sakarya O."/>
            <person name="Salamov A."/>
            <person name="Schaack S."/>
            <person name="Shapiro H."/>
            <person name="Shiga Y."/>
            <person name="Skalitzky C."/>
            <person name="Smith Z."/>
            <person name="Souvorov A."/>
            <person name="Sung W."/>
            <person name="Tang Z."/>
            <person name="Tsuchiya D."/>
            <person name="Tu H."/>
            <person name="Vos H."/>
            <person name="Wang M."/>
            <person name="Wolf Y.I."/>
            <person name="Yamagata H."/>
            <person name="Yamada T."/>
            <person name="Ye Y."/>
            <person name="Shaw J.R."/>
            <person name="Andrews J."/>
            <person name="Crease T.J."/>
            <person name="Tang H."/>
            <person name="Lucas S.M."/>
            <person name="Robertson H.M."/>
            <person name="Bork P."/>
            <person name="Koonin E.V."/>
            <person name="Zdobnov E.M."/>
            <person name="Grigoriev I.V."/>
            <person name="Lynch M."/>
            <person name="Boore J.L."/>
        </authorList>
    </citation>
    <scope>NUCLEOTIDE SEQUENCE [LARGE SCALE GENOMIC DNA]</scope>
</reference>
<dbReference type="PhylomeDB" id="E9GCH1"/>
<dbReference type="FunFam" id="3.40.33.10:FF:000002">
    <property type="entry name" value="Golgi-associated plant pathogenesis-related protein 1"/>
    <property type="match status" value="3"/>
</dbReference>
<evidence type="ECO:0000313" key="4">
    <source>
        <dbReference type="Proteomes" id="UP000000305"/>
    </source>
</evidence>
<dbReference type="InterPro" id="IPR035940">
    <property type="entry name" value="CAP_sf"/>
</dbReference>
<dbReference type="PRINTS" id="PR00837">
    <property type="entry name" value="V5TPXLIKE"/>
</dbReference>
<dbReference type="Pfam" id="PF00188">
    <property type="entry name" value="CAP"/>
    <property type="match status" value="3"/>
</dbReference>
<dbReference type="SUPFAM" id="SSF51110">
    <property type="entry name" value="alpha-D-mannose-specific plant lectins"/>
    <property type="match status" value="1"/>
</dbReference>
<dbReference type="InterPro" id="IPR001283">
    <property type="entry name" value="CRISP-related"/>
</dbReference>
<dbReference type="PROSITE" id="PS01010">
    <property type="entry name" value="CRISP_2"/>
    <property type="match status" value="2"/>
</dbReference>
<evidence type="ECO:0000313" key="3">
    <source>
        <dbReference type="EMBL" id="EFX82869.1"/>
    </source>
</evidence>
<gene>
    <name evidence="3" type="ORF">DAPPUDRAFT_316304</name>
</gene>
<dbReference type="FunFam" id="2.90.10.10:FF:000041">
    <property type="entry name" value="Uncharacterized protein"/>
    <property type="match status" value="1"/>
</dbReference>
<dbReference type="Proteomes" id="UP000000305">
    <property type="component" value="Unassembled WGS sequence"/>
</dbReference>
<dbReference type="PRINTS" id="PR00838">
    <property type="entry name" value="V5ALLERGEN"/>
</dbReference>
<dbReference type="InterPro" id="IPR034113">
    <property type="entry name" value="SCP_GAPR1-like"/>
</dbReference>
<dbReference type="Gene3D" id="2.90.10.10">
    <property type="entry name" value="Bulb-type lectin domain"/>
    <property type="match status" value="1"/>
</dbReference>
<dbReference type="InterPro" id="IPR014044">
    <property type="entry name" value="CAP_dom"/>
</dbReference>
<dbReference type="Gene3D" id="3.40.33.10">
    <property type="entry name" value="CAP"/>
    <property type="match status" value="3"/>
</dbReference>
<feature type="compositionally biased region" description="Acidic residues" evidence="1">
    <location>
        <begin position="303"/>
        <end position="334"/>
    </location>
</feature>
<dbReference type="EMBL" id="GL732539">
    <property type="protein sequence ID" value="EFX82869.1"/>
    <property type="molecule type" value="Genomic_DNA"/>
</dbReference>
<dbReference type="GO" id="GO:0005615">
    <property type="term" value="C:extracellular space"/>
    <property type="evidence" value="ECO:0000318"/>
    <property type="project" value="GO_Central"/>
</dbReference>
<dbReference type="InterPro" id="IPR001480">
    <property type="entry name" value="Bulb-type_lectin_dom"/>
</dbReference>
<dbReference type="OrthoDB" id="337038at2759"/>
<accession>E9GCH1</accession>
<proteinExistence type="predicted"/>
<dbReference type="InterPro" id="IPR036426">
    <property type="entry name" value="Bulb-type_lectin_dom_sf"/>
</dbReference>
<dbReference type="KEGG" id="dpx:DAPPUDRAFT_316304"/>
<dbReference type="AlphaFoldDB" id="E9GCH1"/>
<dbReference type="SMART" id="SM00198">
    <property type="entry name" value="SCP"/>
    <property type="match status" value="3"/>
</dbReference>
<feature type="domain" description="Bulb-type lectin" evidence="2">
    <location>
        <begin position="585"/>
        <end position="698"/>
    </location>
</feature>
<dbReference type="CDD" id="cd05382">
    <property type="entry name" value="CAP_GAPR1-like"/>
    <property type="match status" value="3"/>
</dbReference>
<feature type="region of interest" description="Disordered" evidence="1">
    <location>
        <begin position="298"/>
        <end position="334"/>
    </location>
</feature>
<dbReference type="SUPFAM" id="SSF55797">
    <property type="entry name" value="PR-1-like"/>
    <property type="match status" value="3"/>
</dbReference>
<dbReference type="OMA" id="IFIVARY"/>
<dbReference type="InterPro" id="IPR002413">
    <property type="entry name" value="V5_allergen-like"/>
</dbReference>
<dbReference type="PROSITE" id="PS50927">
    <property type="entry name" value="BULB_LECTIN"/>
    <property type="match status" value="1"/>
</dbReference>
<dbReference type="InterPro" id="IPR018244">
    <property type="entry name" value="Allrgn_V5/Tpx1_CS"/>
</dbReference>
<evidence type="ECO:0000256" key="1">
    <source>
        <dbReference type="SAM" id="MobiDB-lite"/>
    </source>
</evidence>
<dbReference type="InParanoid" id="E9GCH1"/>
<dbReference type="eggNOG" id="KOG3017">
    <property type="taxonomic scope" value="Eukaryota"/>
</dbReference>
<dbReference type="PANTHER" id="PTHR10334">
    <property type="entry name" value="CYSTEINE-RICH SECRETORY PROTEIN-RELATED"/>
    <property type="match status" value="1"/>
</dbReference>
<sequence>MSQIVQQCLDAHNEYRRKHGAPPLVISKSLMRMAQNWAQSNANRCKMQHSTGRGNIGENLYSGSASLTNGRRPVESWYNEVRAYSFSRPGFSFGTGHFTQVVWKGSRELGVGWARGRNGWTYFCCNYSPAGNYQGQFRVNVLPPGTRPPATVSVSRSNYAPVYCESSSYMNSAVPDEPEESNELMKKAKNWAQSNANLGQMEHSSGGDNIGENLYCGSGRLTDGRKPVESWYNEIKDYSFNKPGFSSATGHFTQVVWKASRELGVGWATGKNGWTYFCCNYSPTGNFNNDYAGNVLLPGTVSDEPEESNEAEKEAEEAEEEEAEEEPEAVEADEDTECYPEWVYVEMFQCTNKSLRQIEKRSSYHCTVEMNQIVQQCLDSHNEYRRKHGAPPLVINESLMRMAQNWAQTNANHCKMYHSSNNQAGENLYATSGGLGNGHDPVDSWYDEIKDYSFGGGIGSIFGFGRPTGHFTQVVWKGSRELGVGWATGSNGWTYFCCNYSPAGNYQGQYQVNVLPLGTPPPASCQPAPNQPSNSCSSAAPALPMEDLNVNSFETRPLVRSSFNGAKPSEIVEAIFNGRLGNCMGDRMRRGYHLSTNQYLMSNNRQFAAILQEDGNFVIYKSDKGGQAEFATGTGEGTNQVQLRNDGHITVADKSKPESPLWKSRRNAEGGDCFLIMQDDGNLVGYKGTHDTSPSNAYFSAQNLNL</sequence>
<dbReference type="HOGENOM" id="CLU_390917_0_0_1"/>